<organism evidence="1 2">
    <name type="scientific">Protopolystoma xenopodis</name>
    <dbReference type="NCBI Taxonomy" id="117903"/>
    <lineage>
        <taxon>Eukaryota</taxon>
        <taxon>Metazoa</taxon>
        <taxon>Spiralia</taxon>
        <taxon>Lophotrochozoa</taxon>
        <taxon>Platyhelminthes</taxon>
        <taxon>Monogenea</taxon>
        <taxon>Polyopisthocotylea</taxon>
        <taxon>Polystomatidea</taxon>
        <taxon>Polystomatidae</taxon>
        <taxon>Protopolystoma</taxon>
    </lineage>
</organism>
<proteinExistence type="predicted"/>
<accession>A0A3S5A9K2</accession>
<sequence length="231" mass="25669">MQNHRTASTLVPCLASPSADHILFNNPPNKTGENLKFRCQNSYSRPPEMAPFAWSVAHPSNTQEPYTPRQQQIDLCFQPRCSATGNETSLLNWRPIPGYLPSTAQAWQLPGNQQAWMKSVADFDPVQPRVRGIRRRQKTGPVSLCVEESTGEPVGPVNEWAVEVSLPEATKYNHQQPHLVSGNSWAVSLGRETPLNKEMQNGGSSAFEGARLTHSVKSGRFCKQNEFTPGF</sequence>
<evidence type="ECO:0000313" key="2">
    <source>
        <dbReference type="Proteomes" id="UP000784294"/>
    </source>
</evidence>
<dbReference type="AlphaFoldDB" id="A0A3S5A9K2"/>
<evidence type="ECO:0000313" key="1">
    <source>
        <dbReference type="EMBL" id="VEL23518.1"/>
    </source>
</evidence>
<name>A0A3S5A9K2_9PLAT</name>
<keyword evidence="2" id="KW-1185">Reference proteome</keyword>
<gene>
    <name evidence="1" type="ORF">PXEA_LOCUS16958</name>
</gene>
<dbReference type="EMBL" id="CAAALY010062361">
    <property type="protein sequence ID" value="VEL23518.1"/>
    <property type="molecule type" value="Genomic_DNA"/>
</dbReference>
<protein>
    <submittedName>
        <fullName evidence="1">Uncharacterized protein</fullName>
    </submittedName>
</protein>
<reference evidence="1" key="1">
    <citation type="submission" date="2018-11" db="EMBL/GenBank/DDBJ databases">
        <authorList>
            <consortium name="Pathogen Informatics"/>
        </authorList>
    </citation>
    <scope>NUCLEOTIDE SEQUENCE</scope>
</reference>
<dbReference type="Proteomes" id="UP000784294">
    <property type="component" value="Unassembled WGS sequence"/>
</dbReference>
<comment type="caution">
    <text evidence="1">The sequence shown here is derived from an EMBL/GenBank/DDBJ whole genome shotgun (WGS) entry which is preliminary data.</text>
</comment>